<organism evidence="2 3">
    <name type="scientific">Rivibacter subsaxonicus</name>
    <dbReference type="NCBI Taxonomy" id="457575"/>
    <lineage>
        <taxon>Bacteria</taxon>
        <taxon>Pseudomonadati</taxon>
        <taxon>Pseudomonadota</taxon>
        <taxon>Betaproteobacteria</taxon>
        <taxon>Burkholderiales</taxon>
        <taxon>Rivibacter</taxon>
    </lineage>
</organism>
<feature type="chain" id="PRO_5020322197" evidence="1">
    <location>
        <begin position="25"/>
        <end position="314"/>
    </location>
</feature>
<evidence type="ECO:0000256" key="1">
    <source>
        <dbReference type="SAM" id="SignalP"/>
    </source>
</evidence>
<evidence type="ECO:0000313" key="3">
    <source>
        <dbReference type="Proteomes" id="UP000293671"/>
    </source>
</evidence>
<dbReference type="AlphaFoldDB" id="A0A4Q7W261"/>
<feature type="signal peptide" evidence="1">
    <location>
        <begin position="1"/>
        <end position="24"/>
    </location>
</feature>
<gene>
    <name evidence="2" type="ORF">EV670_0698</name>
</gene>
<sequence length="314" mass="34708">MRWLRPPLLVLVALTALITVPARAQFRTEGVDMQSHVNGVMSLMTLTVAPDVTTSSLSITNSQSQNPGIWMTQFGGGFTWSRETPLYLEGNAAYSRYDPVFVASDGTEQRVLPARWNTVTATGGIGWDFPISEHWVVRPIFNFTLGYVASDLRVAKFFVESNTELDLDFIDGGRLNAYGLGGSLMLDYESFSPEQDLDLEIRYTDVELRSYGSSNEAVQGSASAQSVGLWARRRAPTGMTALQRPVRYVLEYAHTRFLGPDAGVLGFNQLNSVGAGFELDSSAYDVWATRWRAVLRYKFGPNVTGWSLGLALSF</sequence>
<dbReference type="OrthoDB" id="8579419at2"/>
<protein>
    <submittedName>
        <fullName evidence="2">Autotransporter-like protein</fullName>
    </submittedName>
</protein>
<dbReference type="EMBL" id="SHKP01000004">
    <property type="protein sequence ID" value="RZU02669.1"/>
    <property type="molecule type" value="Genomic_DNA"/>
</dbReference>
<name>A0A4Q7W261_9BURK</name>
<keyword evidence="1" id="KW-0732">Signal</keyword>
<keyword evidence="3" id="KW-1185">Reference proteome</keyword>
<dbReference type="Gene3D" id="2.40.128.130">
    <property type="entry name" value="Autotransporter beta-domain"/>
    <property type="match status" value="1"/>
</dbReference>
<evidence type="ECO:0000313" key="2">
    <source>
        <dbReference type="EMBL" id="RZU02669.1"/>
    </source>
</evidence>
<accession>A0A4Q7W261</accession>
<dbReference type="InterPro" id="IPR036709">
    <property type="entry name" value="Autotransporte_beta_dom_sf"/>
</dbReference>
<comment type="caution">
    <text evidence="2">The sequence shown here is derived from an EMBL/GenBank/DDBJ whole genome shotgun (WGS) entry which is preliminary data.</text>
</comment>
<dbReference type="RefSeq" id="WP_130430410.1">
    <property type="nucleotide sequence ID" value="NZ_SHKP01000004.1"/>
</dbReference>
<reference evidence="2 3" key="1">
    <citation type="submission" date="2019-02" db="EMBL/GenBank/DDBJ databases">
        <title>Genomic Encyclopedia of Type Strains, Phase IV (KMG-IV): sequencing the most valuable type-strain genomes for metagenomic binning, comparative biology and taxonomic classification.</title>
        <authorList>
            <person name="Goeker M."/>
        </authorList>
    </citation>
    <scope>NUCLEOTIDE SEQUENCE [LARGE SCALE GENOMIC DNA]</scope>
    <source>
        <strain evidence="2 3">DSM 19570</strain>
    </source>
</reference>
<proteinExistence type="predicted"/>
<dbReference type="Proteomes" id="UP000293671">
    <property type="component" value="Unassembled WGS sequence"/>
</dbReference>
<dbReference type="SUPFAM" id="SSF103515">
    <property type="entry name" value="Autotransporter"/>
    <property type="match status" value="1"/>
</dbReference>